<evidence type="ECO:0000256" key="2">
    <source>
        <dbReference type="ARBA" id="ARBA00023315"/>
    </source>
</evidence>
<dbReference type="GO" id="GO:0016747">
    <property type="term" value="F:acyltransferase activity, transferring groups other than amino-acyl groups"/>
    <property type="evidence" value="ECO:0007669"/>
    <property type="project" value="InterPro"/>
</dbReference>
<name>A0A0H3KU14_PANAA</name>
<dbReference type="InterPro" id="IPR000182">
    <property type="entry name" value="GNAT_dom"/>
</dbReference>
<evidence type="ECO:0000259" key="3">
    <source>
        <dbReference type="PROSITE" id="PS51186"/>
    </source>
</evidence>
<protein>
    <submittedName>
        <fullName evidence="4">Acetyltransferase Ttr</fullName>
    </submittedName>
</protein>
<dbReference type="Proteomes" id="UP000006690">
    <property type="component" value="Chromosome"/>
</dbReference>
<dbReference type="Pfam" id="PF00583">
    <property type="entry name" value="Acetyltransf_1"/>
    <property type="match status" value="1"/>
</dbReference>
<dbReference type="SUPFAM" id="SSF55729">
    <property type="entry name" value="Acyl-CoA N-acyltransferases (Nat)"/>
    <property type="match status" value="1"/>
</dbReference>
<dbReference type="PATRIC" id="fig|553.3.peg.3051"/>
<dbReference type="KEGG" id="paj:PAJ_0578"/>
<dbReference type="PROSITE" id="PS51186">
    <property type="entry name" value="GNAT"/>
    <property type="match status" value="1"/>
</dbReference>
<feature type="domain" description="N-acetyltransferase" evidence="3">
    <location>
        <begin position="2"/>
        <end position="172"/>
    </location>
</feature>
<sequence>MMTYQQLSAAEAQQVLPELAQVLQACVAEGASIGFIDPENISVMTLFWQNQLAALEKGQSELLVARQHGRVVGTVMLNDSAMPNGSHRAEVSKLLVHPQARRQGIARRLMQQAEQRAHQKGKRLLVLDTRSGDVASDLYRALHWQVAGEIPAYAQSIEGKLDATTVMFKVLDSHGG</sequence>
<dbReference type="PANTHER" id="PTHR43877">
    <property type="entry name" value="AMINOALKYLPHOSPHONATE N-ACETYLTRANSFERASE-RELATED-RELATED"/>
    <property type="match status" value="1"/>
</dbReference>
<gene>
    <name evidence="4" type="primary">ttr</name>
    <name evidence="4" type="ordered locus">PAJ_0578</name>
</gene>
<organism evidence="4 5">
    <name type="scientific">Pantoea ananatis (strain AJ13355)</name>
    <dbReference type="NCBI Taxonomy" id="932677"/>
    <lineage>
        <taxon>Bacteria</taxon>
        <taxon>Pseudomonadati</taxon>
        <taxon>Pseudomonadota</taxon>
        <taxon>Gammaproteobacteria</taxon>
        <taxon>Enterobacterales</taxon>
        <taxon>Erwiniaceae</taxon>
        <taxon>Pantoea</taxon>
    </lineage>
</organism>
<dbReference type="HOGENOM" id="CLU_077728_1_1_6"/>
<dbReference type="Gene3D" id="3.40.630.30">
    <property type="match status" value="1"/>
</dbReference>
<dbReference type="InterPro" id="IPR016181">
    <property type="entry name" value="Acyl_CoA_acyltransferase"/>
</dbReference>
<keyword evidence="2" id="KW-0012">Acyltransferase</keyword>
<keyword evidence="1" id="KW-0808">Transferase</keyword>
<dbReference type="OrthoDB" id="3389160at2"/>
<accession>A0A0H3KU14</accession>
<dbReference type="EMBL" id="AP012032">
    <property type="protein sequence ID" value="BAK10658.1"/>
    <property type="molecule type" value="Genomic_DNA"/>
</dbReference>
<reference evidence="5" key="1">
    <citation type="journal article" date="2012" name="Appl. Microbiol. Biotechnol.">
        <title>The complete genome sequence of Pantoea ananatis AJ13355, an organism with great biotechnological potential.</title>
        <authorList>
            <person name="Hara Y."/>
            <person name="Kadotani N."/>
            <person name="Izui H."/>
            <person name="Katashkina J.I."/>
            <person name="Kuvaeva T.M."/>
            <person name="Andreeva I.G."/>
            <person name="Golubeva L.I."/>
            <person name="Malko D.B."/>
            <person name="Makeev V.J."/>
            <person name="Mashko S.V."/>
            <person name="Kozlov Y.I."/>
        </authorList>
    </citation>
    <scope>NUCLEOTIDE SEQUENCE [LARGE SCALE GENOMIC DNA]</scope>
    <source>
        <strain evidence="5">AJ13355</strain>
    </source>
</reference>
<dbReference type="InterPro" id="IPR050832">
    <property type="entry name" value="Bact_Acetyltransf"/>
</dbReference>
<evidence type="ECO:0000256" key="1">
    <source>
        <dbReference type="ARBA" id="ARBA00022679"/>
    </source>
</evidence>
<dbReference type="CDD" id="cd04301">
    <property type="entry name" value="NAT_SF"/>
    <property type="match status" value="1"/>
</dbReference>
<dbReference type="eggNOG" id="COG0456">
    <property type="taxonomic scope" value="Bacteria"/>
</dbReference>
<evidence type="ECO:0000313" key="5">
    <source>
        <dbReference type="Proteomes" id="UP000006690"/>
    </source>
</evidence>
<dbReference type="RefSeq" id="WP_014593251.1">
    <property type="nucleotide sequence ID" value="NC_017531.2"/>
</dbReference>
<dbReference type="AlphaFoldDB" id="A0A0H3KU14"/>
<evidence type="ECO:0000313" key="4">
    <source>
        <dbReference type="EMBL" id="BAK10658.1"/>
    </source>
</evidence>
<proteinExistence type="predicted"/>